<protein>
    <recommendedName>
        <fullName evidence="1">MnmC-like methyltransferase domain-containing protein</fullName>
    </recommendedName>
</protein>
<evidence type="ECO:0000313" key="3">
    <source>
        <dbReference type="Proteomes" id="UP000308901"/>
    </source>
</evidence>
<organism evidence="2 3">
    <name type="scientific">Arcobacter arenosus</name>
    <dbReference type="NCBI Taxonomy" id="2576037"/>
    <lineage>
        <taxon>Bacteria</taxon>
        <taxon>Pseudomonadati</taxon>
        <taxon>Campylobacterota</taxon>
        <taxon>Epsilonproteobacteria</taxon>
        <taxon>Campylobacterales</taxon>
        <taxon>Arcobacteraceae</taxon>
        <taxon>Arcobacter</taxon>
    </lineage>
</organism>
<reference evidence="2 3" key="1">
    <citation type="submission" date="2019-05" db="EMBL/GenBank/DDBJ databases">
        <title>Arcobacter sp. nov., isolated from sea sediment.</title>
        <authorList>
            <person name="Kim W."/>
        </authorList>
    </citation>
    <scope>NUCLEOTIDE SEQUENCE [LARGE SCALE GENOMIC DNA]</scope>
    <source>
        <strain evidence="2 3">CAU 1517</strain>
    </source>
</reference>
<dbReference type="AlphaFoldDB" id="A0A5R8Y2T7"/>
<feature type="domain" description="MnmC-like methyltransferase" evidence="1">
    <location>
        <begin position="116"/>
        <end position="213"/>
    </location>
</feature>
<dbReference type="InterPro" id="IPR029063">
    <property type="entry name" value="SAM-dependent_MTases_sf"/>
</dbReference>
<gene>
    <name evidence="2" type="ORF">FDK22_06290</name>
</gene>
<name>A0A5R8Y2T7_9BACT</name>
<evidence type="ECO:0000313" key="2">
    <source>
        <dbReference type="EMBL" id="TLP39476.1"/>
    </source>
</evidence>
<dbReference type="PANTHER" id="PTHR39963">
    <property type="entry name" value="SLL0983 PROTEIN"/>
    <property type="match status" value="1"/>
</dbReference>
<dbReference type="GO" id="GO:0016645">
    <property type="term" value="F:oxidoreductase activity, acting on the CH-NH group of donors"/>
    <property type="evidence" value="ECO:0007669"/>
    <property type="project" value="InterPro"/>
</dbReference>
<proteinExistence type="predicted"/>
<dbReference type="RefSeq" id="WP_138152059.1">
    <property type="nucleotide sequence ID" value="NZ_VANU01000002.1"/>
</dbReference>
<dbReference type="InterPro" id="IPR008471">
    <property type="entry name" value="MnmC-like_methylTransf"/>
</dbReference>
<dbReference type="Gene3D" id="3.40.50.150">
    <property type="entry name" value="Vaccinia Virus protein VP39"/>
    <property type="match status" value="1"/>
</dbReference>
<dbReference type="Pfam" id="PF05430">
    <property type="entry name" value="Methyltransf_30"/>
    <property type="match status" value="1"/>
</dbReference>
<dbReference type="OrthoDB" id="9786494at2"/>
<sequence length="245" mass="28873">MHNFIKTFDGSNTLYSKKYDQHFHDLKTGAIEESLTKHVIPAFEFHKNKKNLRILDICFGIGYNTLSTIYYIKKHSLNVKLDIYSPELDLELIKSLENFDYPVEFENIKNIIKELSKNFKYEDKDIKIELFIGDARKYIKTLDSIDIVYQDAFSSEVNRELWSVEYFKDIYKICSDDCVLTTYSIATPVRLSLYKAGFEIYEINPIGKKKQTLALKTKKDIDGKYIDMQLKQQRNKEAKAIYDQF</sequence>
<dbReference type="Proteomes" id="UP000308901">
    <property type="component" value="Unassembled WGS sequence"/>
</dbReference>
<comment type="caution">
    <text evidence="2">The sequence shown here is derived from an EMBL/GenBank/DDBJ whole genome shotgun (WGS) entry which is preliminary data.</text>
</comment>
<dbReference type="EMBL" id="VANU01000002">
    <property type="protein sequence ID" value="TLP39476.1"/>
    <property type="molecule type" value="Genomic_DNA"/>
</dbReference>
<accession>A0A5R8Y2T7</accession>
<dbReference type="SUPFAM" id="SSF53335">
    <property type="entry name" value="S-adenosyl-L-methionine-dependent methyltransferases"/>
    <property type="match status" value="1"/>
</dbReference>
<keyword evidence="3" id="KW-1185">Reference proteome</keyword>
<evidence type="ECO:0000259" key="1">
    <source>
        <dbReference type="Pfam" id="PF05430"/>
    </source>
</evidence>
<dbReference type="PANTHER" id="PTHR39963:SF1">
    <property type="entry name" value="MNMC-LIKE METHYLTRANSFERASE DOMAIN-CONTAINING PROTEIN"/>
    <property type="match status" value="1"/>
</dbReference>